<keyword evidence="5 8" id="KW-0658">Purine biosynthesis</keyword>
<dbReference type="AlphaFoldDB" id="A0A1M4SWL9"/>
<comment type="pathway">
    <text evidence="2 8">Purine metabolism; IMP biosynthesis via de novo pathway; 5-formamido-1-(5-phospho-D-ribosyl)imidazole-4-carboxamide from 5-amino-1-(5-phospho-D-ribosyl)imidazole-4-carboxamide (10-formyl THF route): step 1/1.</text>
</comment>
<dbReference type="Gene3D" id="3.40.50.1380">
    <property type="entry name" value="Methylglyoxal synthase-like domain"/>
    <property type="match status" value="1"/>
</dbReference>
<name>A0A1M4SWL9_9ACTN</name>
<dbReference type="InterPro" id="IPR024051">
    <property type="entry name" value="AICAR_Tfase_dup_dom_sf"/>
</dbReference>
<keyword evidence="6 8" id="KW-0378">Hydrolase</keyword>
<dbReference type="GO" id="GO:0006189">
    <property type="term" value="P:'de novo' IMP biosynthetic process"/>
    <property type="evidence" value="ECO:0007669"/>
    <property type="project" value="UniProtKB-UniRule"/>
</dbReference>
<dbReference type="GO" id="GO:0003937">
    <property type="term" value="F:IMP cyclohydrolase activity"/>
    <property type="evidence" value="ECO:0007669"/>
    <property type="project" value="UniProtKB-UniRule"/>
</dbReference>
<dbReference type="GO" id="GO:0005829">
    <property type="term" value="C:cytosol"/>
    <property type="evidence" value="ECO:0007669"/>
    <property type="project" value="TreeGrafter"/>
</dbReference>
<dbReference type="Proteomes" id="UP000184295">
    <property type="component" value="Unassembled WGS sequence"/>
</dbReference>
<dbReference type="EC" id="3.5.4.10" evidence="8"/>
<evidence type="ECO:0000313" key="10">
    <source>
        <dbReference type="EMBL" id="SHE36585.1"/>
    </source>
</evidence>
<gene>
    <name evidence="8" type="primary">purH</name>
    <name evidence="10" type="ORF">SAMN02745225_00420</name>
</gene>
<organism evidence="10 11">
    <name type="scientific">Ferrithrix thermotolerans DSM 19514</name>
    <dbReference type="NCBI Taxonomy" id="1121881"/>
    <lineage>
        <taxon>Bacteria</taxon>
        <taxon>Bacillati</taxon>
        <taxon>Actinomycetota</taxon>
        <taxon>Acidimicrobiia</taxon>
        <taxon>Acidimicrobiales</taxon>
        <taxon>Acidimicrobiaceae</taxon>
        <taxon>Ferrithrix</taxon>
    </lineage>
</organism>
<evidence type="ECO:0000313" key="11">
    <source>
        <dbReference type="Proteomes" id="UP000184295"/>
    </source>
</evidence>
<dbReference type="EMBL" id="FQUL01000003">
    <property type="protein sequence ID" value="SHE36585.1"/>
    <property type="molecule type" value="Genomic_DNA"/>
</dbReference>
<keyword evidence="7 8" id="KW-0511">Multifunctional enzyme</keyword>
<comment type="pathway">
    <text evidence="1 8">Purine metabolism; IMP biosynthesis via de novo pathway; IMP from 5-formamido-1-(5-phospho-D-ribosyl)imidazole-4-carboxamide: step 1/1.</text>
</comment>
<sequence>MRALISVYDKTGLLDFAQALQTLGVEIVASGGTASELEKNGVQHQKVEDLTGFAELLDGRVKTLHPKVHGAILADRSKESHLKDLSFLGVDPIDIVVCNLYPFSSNPSVELIDIGGPAMLRAAAKNFAYVAAVVDPSDYPAVLEELGRDRAVSFRTRKYLAHKVFDHTSRYDYLVASWLQENADDRPLASDFNFSFQKELKYGENPHQRGYLYQDEGDSVWKDPKWILGPEPSYLNIFDSDAAWTLVNSVDGDNAVVIVKHANPCGVAVANSLVEAYEKAFDCDPISAFGGVVAFKGEVDADLAEAILSRPKADVLIAPSYSEAALEVLSSKRKNTRVVALDRPRKRRWSFRSVGGSLLVQEIDSVESVERLISVTSRQLLDNEIENLDLAWKVCAATSSNAIVVVNDKAAVGIGCGQQNRVDSARLAVARAGEAAKGAVAASDAFFPFPDGLETLASAGVSVVIAPSGSIRDQDIAARAEELGISFIFAANRHFRH</sequence>
<dbReference type="InterPro" id="IPR011607">
    <property type="entry name" value="MGS-like_dom"/>
</dbReference>
<dbReference type="SUPFAM" id="SSF52335">
    <property type="entry name" value="Methylglyoxal synthase-like"/>
    <property type="match status" value="1"/>
</dbReference>
<evidence type="ECO:0000256" key="7">
    <source>
        <dbReference type="ARBA" id="ARBA00023268"/>
    </source>
</evidence>
<evidence type="ECO:0000256" key="1">
    <source>
        <dbReference type="ARBA" id="ARBA00004844"/>
    </source>
</evidence>
<dbReference type="PIRSF" id="PIRSF000414">
    <property type="entry name" value="AICARFT_IMPCHas"/>
    <property type="match status" value="1"/>
</dbReference>
<evidence type="ECO:0000256" key="4">
    <source>
        <dbReference type="ARBA" id="ARBA00022679"/>
    </source>
</evidence>
<dbReference type="Pfam" id="PF01808">
    <property type="entry name" value="AICARFT_IMPCHas"/>
    <property type="match status" value="1"/>
</dbReference>
<dbReference type="EC" id="2.1.2.3" evidence="8"/>
<dbReference type="Pfam" id="PF02142">
    <property type="entry name" value="MGS"/>
    <property type="match status" value="1"/>
</dbReference>
<dbReference type="Gene3D" id="3.40.140.20">
    <property type="match status" value="2"/>
</dbReference>
<dbReference type="InterPro" id="IPR002695">
    <property type="entry name" value="PurH-like"/>
</dbReference>
<protein>
    <recommendedName>
        <fullName evidence="8">Bifunctional purine biosynthesis protein PurH</fullName>
    </recommendedName>
    <domain>
        <recommendedName>
            <fullName evidence="8">Phosphoribosylaminoimidazolecarboxamide formyltransferase</fullName>
            <ecNumber evidence="8">2.1.2.3</ecNumber>
        </recommendedName>
        <alternativeName>
            <fullName evidence="8">AICAR transformylase</fullName>
        </alternativeName>
    </domain>
    <domain>
        <recommendedName>
            <fullName evidence="8">IMP cyclohydrolase</fullName>
            <ecNumber evidence="8">3.5.4.10</ecNumber>
        </recommendedName>
        <alternativeName>
            <fullName evidence="8">ATIC</fullName>
        </alternativeName>
        <alternativeName>
            <fullName evidence="8">IMP synthase</fullName>
        </alternativeName>
        <alternativeName>
            <fullName evidence="8">Inosinicase</fullName>
        </alternativeName>
    </domain>
</protein>
<accession>A0A1M4SWL9</accession>
<comment type="catalytic activity">
    <reaction evidence="8">
        <text>(6R)-10-formyltetrahydrofolate + 5-amino-1-(5-phospho-beta-D-ribosyl)imidazole-4-carboxamide = 5-formamido-1-(5-phospho-D-ribosyl)imidazole-4-carboxamide + (6S)-5,6,7,8-tetrahydrofolate</text>
        <dbReference type="Rhea" id="RHEA:22192"/>
        <dbReference type="ChEBI" id="CHEBI:57453"/>
        <dbReference type="ChEBI" id="CHEBI:58467"/>
        <dbReference type="ChEBI" id="CHEBI:58475"/>
        <dbReference type="ChEBI" id="CHEBI:195366"/>
        <dbReference type="EC" id="2.1.2.3"/>
    </reaction>
</comment>
<dbReference type="InterPro" id="IPR036914">
    <property type="entry name" value="MGS-like_dom_sf"/>
</dbReference>
<dbReference type="GO" id="GO:0004643">
    <property type="term" value="F:phosphoribosylaminoimidazolecarboxamide formyltransferase activity"/>
    <property type="evidence" value="ECO:0007669"/>
    <property type="project" value="UniProtKB-UniRule"/>
</dbReference>
<dbReference type="NCBIfam" id="TIGR00355">
    <property type="entry name" value="purH"/>
    <property type="match status" value="1"/>
</dbReference>
<keyword evidence="4 8" id="KW-0808">Transferase</keyword>
<keyword evidence="11" id="KW-1185">Reference proteome</keyword>
<dbReference type="UniPathway" id="UPA00074">
    <property type="reaction ID" value="UER00133"/>
</dbReference>
<evidence type="ECO:0000256" key="3">
    <source>
        <dbReference type="ARBA" id="ARBA00007667"/>
    </source>
</evidence>
<comment type="similarity">
    <text evidence="3 8">Belongs to the PurH family.</text>
</comment>
<feature type="domain" description="MGS-like" evidence="9">
    <location>
        <begin position="1"/>
        <end position="134"/>
    </location>
</feature>
<dbReference type="CDD" id="cd01421">
    <property type="entry name" value="IMPCH"/>
    <property type="match status" value="1"/>
</dbReference>
<dbReference type="PANTHER" id="PTHR11692:SF0">
    <property type="entry name" value="BIFUNCTIONAL PURINE BIOSYNTHESIS PROTEIN ATIC"/>
    <property type="match status" value="1"/>
</dbReference>
<dbReference type="NCBIfam" id="NF002049">
    <property type="entry name" value="PRK00881.1"/>
    <property type="match status" value="1"/>
</dbReference>
<evidence type="ECO:0000256" key="2">
    <source>
        <dbReference type="ARBA" id="ARBA00004954"/>
    </source>
</evidence>
<dbReference type="SMART" id="SM00798">
    <property type="entry name" value="AICARFT_IMPCHas"/>
    <property type="match status" value="1"/>
</dbReference>
<evidence type="ECO:0000256" key="8">
    <source>
        <dbReference type="HAMAP-Rule" id="MF_00139"/>
    </source>
</evidence>
<dbReference type="STRING" id="1121881.SAMN02745225_00420"/>
<evidence type="ECO:0000259" key="9">
    <source>
        <dbReference type="PROSITE" id="PS51855"/>
    </source>
</evidence>
<reference evidence="11" key="1">
    <citation type="submission" date="2016-11" db="EMBL/GenBank/DDBJ databases">
        <authorList>
            <person name="Varghese N."/>
            <person name="Submissions S."/>
        </authorList>
    </citation>
    <scope>NUCLEOTIDE SEQUENCE [LARGE SCALE GENOMIC DNA]</scope>
    <source>
        <strain evidence="11">DSM 19514</strain>
    </source>
</reference>
<dbReference type="InterPro" id="IPR016193">
    <property type="entry name" value="Cytidine_deaminase-like"/>
</dbReference>
<dbReference type="FunFam" id="3.40.50.1380:FF:000001">
    <property type="entry name" value="Bifunctional purine biosynthesis protein PurH"/>
    <property type="match status" value="1"/>
</dbReference>
<evidence type="ECO:0000256" key="6">
    <source>
        <dbReference type="ARBA" id="ARBA00022801"/>
    </source>
</evidence>
<dbReference type="SUPFAM" id="SSF53927">
    <property type="entry name" value="Cytidine deaminase-like"/>
    <property type="match status" value="1"/>
</dbReference>
<proteinExistence type="inferred from homology"/>
<dbReference type="SMART" id="SM00851">
    <property type="entry name" value="MGS"/>
    <property type="match status" value="1"/>
</dbReference>
<dbReference type="PROSITE" id="PS51855">
    <property type="entry name" value="MGS"/>
    <property type="match status" value="1"/>
</dbReference>
<dbReference type="PANTHER" id="PTHR11692">
    <property type="entry name" value="BIFUNCTIONAL PURINE BIOSYNTHESIS PROTEIN PURH"/>
    <property type="match status" value="1"/>
</dbReference>
<evidence type="ECO:0000256" key="5">
    <source>
        <dbReference type="ARBA" id="ARBA00022755"/>
    </source>
</evidence>
<dbReference type="OrthoDB" id="9802065at2"/>
<comment type="domain">
    <text evidence="8">The IMP cyclohydrolase activity resides in the N-terminal region.</text>
</comment>
<comment type="catalytic activity">
    <reaction evidence="8">
        <text>IMP + H2O = 5-formamido-1-(5-phospho-D-ribosyl)imidazole-4-carboxamide</text>
        <dbReference type="Rhea" id="RHEA:18445"/>
        <dbReference type="ChEBI" id="CHEBI:15377"/>
        <dbReference type="ChEBI" id="CHEBI:58053"/>
        <dbReference type="ChEBI" id="CHEBI:58467"/>
        <dbReference type="EC" id="3.5.4.10"/>
    </reaction>
</comment>
<dbReference type="HAMAP" id="MF_00139">
    <property type="entry name" value="PurH"/>
    <property type="match status" value="1"/>
</dbReference>
<dbReference type="RefSeq" id="WP_072788254.1">
    <property type="nucleotide sequence ID" value="NZ_FQUL01000003.1"/>
</dbReference>